<evidence type="ECO:0000313" key="1">
    <source>
        <dbReference type="EMBL" id="JAH24967.1"/>
    </source>
</evidence>
<dbReference type="EMBL" id="GBXM01083610">
    <property type="protein sequence ID" value="JAH24967.1"/>
    <property type="molecule type" value="Transcribed_RNA"/>
</dbReference>
<proteinExistence type="predicted"/>
<reference evidence="1" key="2">
    <citation type="journal article" date="2015" name="Fish Shellfish Immunol.">
        <title>Early steps in the European eel (Anguilla anguilla)-Vibrio vulnificus interaction in the gills: Role of the RtxA13 toxin.</title>
        <authorList>
            <person name="Callol A."/>
            <person name="Pajuelo D."/>
            <person name="Ebbesson L."/>
            <person name="Teles M."/>
            <person name="MacKenzie S."/>
            <person name="Amaro C."/>
        </authorList>
    </citation>
    <scope>NUCLEOTIDE SEQUENCE</scope>
</reference>
<protein>
    <submittedName>
        <fullName evidence="1">Uncharacterized protein</fullName>
    </submittedName>
</protein>
<accession>A0A0E9R863</accession>
<organism evidence="1">
    <name type="scientific">Anguilla anguilla</name>
    <name type="common">European freshwater eel</name>
    <name type="synonym">Muraena anguilla</name>
    <dbReference type="NCBI Taxonomy" id="7936"/>
    <lineage>
        <taxon>Eukaryota</taxon>
        <taxon>Metazoa</taxon>
        <taxon>Chordata</taxon>
        <taxon>Craniata</taxon>
        <taxon>Vertebrata</taxon>
        <taxon>Euteleostomi</taxon>
        <taxon>Actinopterygii</taxon>
        <taxon>Neopterygii</taxon>
        <taxon>Teleostei</taxon>
        <taxon>Anguilliformes</taxon>
        <taxon>Anguillidae</taxon>
        <taxon>Anguilla</taxon>
    </lineage>
</organism>
<sequence length="38" mass="4592">MHSWVYSVAMYNYLTMLQSCDMLEKNLKEKSEELHILL</sequence>
<name>A0A0E9R863_ANGAN</name>
<dbReference type="AlphaFoldDB" id="A0A0E9R863"/>
<reference evidence="1" key="1">
    <citation type="submission" date="2014-11" db="EMBL/GenBank/DDBJ databases">
        <authorList>
            <person name="Amaro Gonzalez C."/>
        </authorList>
    </citation>
    <scope>NUCLEOTIDE SEQUENCE</scope>
</reference>